<feature type="transmembrane region" description="Helical" evidence="15">
    <location>
        <begin position="520"/>
        <end position="540"/>
    </location>
</feature>
<feature type="domain" description="RCK N-terminal" evidence="17">
    <location>
        <begin position="1373"/>
        <end position="1455"/>
    </location>
</feature>
<evidence type="ECO:0000313" key="18">
    <source>
        <dbReference type="EMBL" id="KAJ1963903.1"/>
    </source>
</evidence>
<evidence type="ECO:0000256" key="13">
    <source>
        <dbReference type="PROSITE-ProRule" id="PRU00221"/>
    </source>
</evidence>
<feature type="repeat" description="WD" evidence="13">
    <location>
        <begin position="50"/>
        <end position="75"/>
    </location>
</feature>
<feature type="non-terminal residue" evidence="18">
    <location>
        <position position="1658"/>
    </location>
</feature>
<dbReference type="InterPro" id="IPR015943">
    <property type="entry name" value="WD40/YVTN_repeat-like_dom_sf"/>
</dbReference>
<evidence type="ECO:0000256" key="7">
    <source>
        <dbReference type="ARBA" id="ARBA00022826"/>
    </source>
</evidence>
<dbReference type="Gene3D" id="1.10.287.70">
    <property type="match status" value="1"/>
</dbReference>
<dbReference type="InterPro" id="IPR003148">
    <property type="entry name" value="RCK_N"/>
</dbReference>
<feature type="region of interest" description="Disordered" evidence="14">
    <location>
        <begin position="1539"/>
        <end position="1577"/>
    </location>
</feature>
<feature type="compositionally biased region" description="Polar residues" evidence="14">
    <location>
        <begin position="1139"/>
        <end position="1150"/>
    </location>
</feature>
<organism evidence="18 19">
    <name type="scientific">Dispira parvispora</name>
    <dbReference type="NCBI Taxonomy" id="1520584"/>
    <lineage>
        <taxon>Eukaryota</taxon>
        <taxon>Fungi</taxon>
        <taxon>Fungi incertae sedis</taxon>
        <taxon>Zoopagomycota</taxon>
        <taxon>Kickxellomycotina</taxon>
        <taxon>Dimargaritomycetes</taxon>
        <taxon>Dimargaritales</taxon>
        <taxon>Dimargaritaceae</taxon>
        <taxon>Dispira</taxon>
    </lineage>
</organism>
<keyword evidence="10" id="KW-0406">Ion transport</keyword>
<keyword evidence="2" id="KW-0813">Transport</keyword>
<feature type="transmembrane region" description="Helical" evidence="15">
    <location>
        <begin position="442"/>
        <end position="465"/>
    </location>
</feature>
<dbReference type="Pfam" id="PF22614">
    <property type="entry name" value="Slo-like_RCK"/>
    <property type="match status" value="2"/>
</dbReference>
<keyword evidence="5 15" id="KW-0812">Transmembrane</keyword>
<keyword evidence="8" id="KW-0630">Potassium</keyword>
<evidence type="ECO:0000256" key="15">
    <source>
        <dbReference type="SAM" id="Phobius"/>
    </source>
</evidence>
<evidence type="ECO:0000256" key="8">
    <source>
        <dbReference type="ARBA" id="ARBA00022958"/>
    </source>
</evidence>
<comment type="subcellular location">
    <subcellularLocation>
        <location evidence="1">Membrane</location>
        <topology evidence="1">Multi-pass membrane protein</topology>
    </subcellularLocation>
</comment>
<evidence type="ECO:0000256" key="1">
    <source>
        <dbReference type="ARBA" id="ARBA00004141"/>
    </source>
</evidence>
<evidence type="ECO:0000256" key="3">
    <source>
        <dbReference type="ARBA" id="ARBA00022538"/>
    </source>
</evidence>
<evidence type="ECO:0000259" key="16">
    <source>
        <dbReference type="Pfam" id="PF03493"/>
    </source>
</evidence>
<keyword evidence="19" id="KW-1185">Reference proteome</keyword>
<feature type="transmembrane region" description="Helical" evidence="15">
    <location>
        <begin position="380"/>
        <end position="398"/>
    </location>
</feature>
<dbReference type="PANTHER" id="PTHR10027">
    <property type="entry name" value="CALCIUM-ACTIVATED POTASSIUM CHANNEL ALPHA CHAIN"/>
    <property type="match status" value="1"/>
</dbReference>
<evidence type="ECO:0000256" key="9">
    <source>
        <dbReference type="ARBA" id="ARBA00022989"/>
    </source>
</evidence>
<dbReference type="GO" id="GO:0005267">
    <property type="term" value="F:potassium channel activity"/>
    <property type="evidence" value="ECO:0007669"/>
    <property type="project" value="UniProtKB-KW"/>
</dbReference>
<evidence type="ECO:0000313" key="19">
    <source>
        <dbReference type="Proteomes" id="UP001150925"/>
    </source>
</evidence>
<feature type="compositionally biased region" description="Basic and acidic residues" evidence="14">
    <location>
        <begin position="1072"/>
        <end position="1082"/>
    </location>
</feature>
<feature type="region of interest" description="Disordered" evidence="14">
    <location>
        <begin position="983"/>
        <end position="1153"/>
    </location>
</feature>
<dbReference type="InterPro" id="IPR019775">
    <property type="entry name" value="WD40_repeat_CS"/>
</dbReference>
<dbReference type="InterPro" id="IPR036322">
    <property type="entry name" value="WD40_repeat_dom_sf"/>
</dbReference>
<feature type="region of interest" description="Disordered" evidence="14">
    <location>
        <begin position="180"/>
        <end position="229"/>
    </location>
</feature>
<feature type="region of interest" description="Disordered" evidence="14">
    <location>
        <begin position="1194"/>
        <end position="1219"/>
    </location>
</feature>
<dbReference type="InterPro" id="IPR003929">
    <property type="entry name" value="K_chnl_BK_asu"/>
</dbReference>
<evidence type="ECO:0000259" key="17">
    <source>
        <dbReference type="Pfam" id="PF22614"/>
    </source>
</evidence>
<evidence type="ECO:0000256" key="2">
    <source>
        <dbReference type="ARBA" id="ARBA00022448"/>
    </source>
</evidence>
<feature type="domain" description="RCK N-terminal" evidence="17">
    <location>
        <begin position="620"/>
        <end position="738"/>
    </location>
</feature>
<feature type="repeat" description="WD" evidence="13">
    <location>
        <begin position="1"/>
        <end position="30"/>
    </location>
</feature>
<feature type="region of interest" description="Disordered" evidence="14">
    <location>
        <begin position="1272"/>
        <end position="1298"/>
    </location>
</feature>
<feature type="compositionally biased region" description="Polar residues" evidence="14">
    <location>
        <begin position="998"/>
        <end position="1014"/>
    </location>
</feature>
<dbReference type="OrthoDB" id="297496at2759"/>
<proteinExistence type="predicted"/>
<evidence type="ECO:0000256" key="4">
    <source>
        <dbReference type="ARBA" id="ARBA00022574"/>
    </source>
</evidence>
<feature type="compositionally biased region" description="Polar residues" evidence="14">
    <location>
        <begin position="1539"/>
        <end position="1561"/>
    </location>
</feature>
<evidence type="ECO:0000256" key="6">
    <source>
        <dbReference type="ARBA" id="ARBA00022737"/>
    </source>
</evidence>
<keyword evidence="7" id="KW-0631">Potassium channel</keyword>
<feature type="compositionally biased region" description="Polar residues" evidence="14">
    <location>
        <begin position="182"/>
        <end position="201"/>
    </location>
</feature>
<dbReference type="SMART" id="SM00320">
    <property type="entry name" value="WD40"/>
    <property type="match status" value="2"/>
</dbReference>
<dbReference type="PANTHER" id="PTHR10027:SF10">
    <property type="entry name" value="SLOWPOKE 2, ISOFORM D"/>
    <property type="match status" value="1"/>
</dbReference>
<dbReference type="EMBL" id="JANBPY010000763">
    <property type="protein sequence ID" value="KAJ1963903.1"/>
    <property type="molecule type" value="Genomic_DNA"/>
</dbReference>
<dbReference type="Pfam" id="PF00400">
    <property type="entry name" value="WD40"/>
    <property type="match status" value="3"/>
</dbReference>
<dbReference type="PROSITE" id="PS00678">
    <property type="entry name" value="WD_REPEATS_1"/>
    <property type="match status" value="1"/>
</dbReference>
<keyword evidence="12" id="KW-0407">Ion channel</keyword>
<evidence type="ECO:0000256" key="5">
    <source>
        <dbReference type="ARBA" id="ARBA00022692"/>
    </source>
</evidence>
<feature type="compositionally biased region" description="Acidic residues" evidence="14">
    <location>
        <begin position="1054"/>
        <end position="1064"/>
    </location>
</feature>
<feature type="transmembrane region" description="Helical" evidence="15">
    <location>
        <begin position="480"/>
        <end position="500"/>
    </location>
</feature>
<name>A0A9W8ASH9_9FUNG</name>
<evidence type="ECO:0000256" key="11">
    <source>
        <dbReference type="ARBA" id="ARBA00023136"/>
    </source>
</evidence>
<reference evidence="18" key="1">
    <citation type="submission" date="2022-07" db="EMBL/GenBank/DDBJ databases">
        <title>Phylogenomic reconstructions and comparative analyses of Kickxellomycotina fungi.</title>
        <authorList>
            <person name="Reynolds N.K."/>
            <person name="Stajich J.E."/>
            <person name="Barry K."/>
            <person name="Grigoriev I.V."/>
            <person name="Crous P."/>
            <person name="Smith M.E."/>
        </authorList>
    </citation>
    <scope>NUCLEOTIDE SEQUENCE</scope>
    <source>
        <strain evidence="18">RSA 1196</strain>
    </source>
</reference>
<evidence type="ECO:0000256" key="12">
    <source>
        <dbReference type="ARBA" id="ARBA00023303"/>
    </source>
</evidence>
<dbReference type="GO" id="GO:0016020">
    <property type="term" value="C:membrane"/>
    <property type="evidence" value="ECO:0007669"/>
    <property type="project" value="UniProtKB-SubCell"/>
</dbReference>
<evidence type="ECO:0000256" key="10">
    <source>
        <dbReference type="ARBA" id="ARBA00023065"/>
    </source>
</evidence>
<dbReference type="PROSITE" id="PS50294">
    <property type="entry name" value="WD_REPEATS_REGION"/>
    <property type="match status" value="1"/>
</dbReference>
<dbReference type="Gene3D" id="2.130.10.10">
    <property type="entry name" value="YVTN repeat-like/Quinoprotein amine dehydrogenase"/>
    <property type="match status" value="1"/>
</dbReference>
<dbReference type="Gene3D" id="3.40.50.720">
    <property type="entry name" value="NAD(P)-binding Rossmann-like Domain"/>
    <property type="match status" value="2"/>
</dbReference>
<evidence type="ECO:0000256" key="14">
    <source>
        <dbReference type="SAM" id="MobiDB-lite"/>
    </source>
</evidence>
<keyword evidence="3" id="KW-0633">Potassium transport</keyword>
<feature type="transmembrane region" description="Helical" evidence="15">
    <location>
        <begin position="576"/>
        <end position="597"/>
    </location>
</feature>
<feature type="compositionally biased region" description="Polar residues" evidence="14">
    <location>
        <begin position="1026"/>
        <end position="1040"/>
    </location>
</feature>
<keyword evidence="11 15" id="KW-0472">Membrane</keyword>
<dbReference type="InterPro" id="IPR047871">
    <property type="entry name" value="K_chnl_Slo-like"/>
</dbReference>
<feature type="domain" description="Calcium-activated potassium channel BK alpha subunit" evidence="16">
    <location>
        <begin position="763"/>
        <end position="859"/>
    </location>
</feature>
<dbReference type="Proteomes" id="UP001150925">
    <property type="component" value="Unassembled WGS sequence"/>
</dbReference>
<sequence>FSPNSKYVLASTLDNTIRLWNYHSGKCLKTYVGHENNKYCCFATFSVTGGKWIVSGSEDNKIYLWNLQTKEVVQTLEGHTDVVLCVACHPTRNIIASGSLKKDMSVKIWVSDSTEAFFQFRMASSSASPREDSSHPSSGNSSVKVRFRNIVQRLTHEKNAGSSGVKNALHQQDELFVHRPQSFGTDSPTSDSADDVSTPQGRLTRGRNFTLRTIQDPPVSGDNLSRLATPGSRLQAYGTFHEDNARGRSSRAGNIPGAPVPVRSSTVLDIPRSHSHHDPDDDNGVVQDYPFTTTGPTGQPPPARKSDPSGQPLADNINVFDTLPRDDFTPYERFTSDQSYNTMREAMHKQSCYTTYDDGMLPPLKQRLAFYFDTSRVGRIWDLVDVLINMLFVTVYIWNTQYVTETQAFLPLWAQCMDMGVAMSLLLQFLPRYYLAVDRSRYFMSLMSLSTLLATIPPTVAFFWAQFNQEVEQSLMSADILIYMYPLRILRLQFTVFNFLVPVKNGVISFSAITRKAIRLAGGILFTLLTVSAFVHTVTYTQRKPEDPLLDFGEAFFFTTVSSTSGLSTDLVPDNAFTRVVILYIMVVGAIFIPTNLSELLTLMSRQSRYPTHFTPSSHQSHVLLVGKMDSVSLFEFLREFFCEDHGLITVNTVVVIMDDDEPSEDVANILEDPSFANRVKYVRGSPTSFASLHGVCAHQAKACFLLSNKGLQSIDPETQDATSVMYALAIKKYSRSLNRRLKLYAQVLIPETQTHLEYLATRTICIDELRLGLLAQSCVIPGFASLLHLLTTSITDHTCDQILTSLQGRPRMSWIKEYIRGATQEIYPITFSEFLVGCTFTQAAEVIYAHFGATLFALRIKESSRRGSVSGAGSGKKWRLIVNPVHHVLTGGEMGFAIATTSEIAQAISKFGLGYSITLRRGSQAVPPEYQPQWLGQSASQSVSVTMPLLAQDELNQSASRGMVESQYRTAGSAVLSDDVVSYPPGVASGSRRPTLISASSLRSDTHPSTSRESPIGGTAVTIETPDSYSGSSVESSPNVGPRKTDLVFMGPSEDEDEEDDGVEMIMPGDRPFKEDAKDPVPSDDSSTPSDDGETYESSSAVAQTSENGSTEESGGASNTQATSTLATPDQDTETVKSDPTPTISSARNTIVEKNVKQAQAAAWAEMDDEERLQVLPRNGASDDTSVRGEILALDGADSSSHATSHHRSDKSVQDNTNVAQPISVIPTPDKAGKKPGFIKAVTSGLRSVVSKASESSVSHPEMATVDKALVSGDGSHSDLSKQSQTVQSKPPRALDPSISHLQLEDDQEDCLCLPRGLADHLVVCDTGSTFPLNLEHFISGLRAPYRHRTVPKSRTGSTSSDGVYGVTGILPIVILSKNEPDASQLRLLQSFEQVYLVKGSALVRKDLFRARIHTAEKAVVLSGLNNQATDVAQRTADSTALLAVLNIESLSQDDDFFIVVEFIHRENMKFVGESETVSIDELYAQAILRPSFMSGHVFAPCMLDTLICQTYYNNHILDIVKHFIFSYNVAKDFVGSSDRSNTTTLQATPAKLSRSQSQADSPKNSFSDDDSDSDATGGEYSGHMFLCKVPDRYIGRLYMSLFADLCRTHQAIALGLYRSVSHNKHPLWYVLVNPGPAMTLRRGDQVYCLAHQAPQW</sequence>
<protein>
    <submittedName>
        <fullName evidence="18">Uncharacterized protein</fullName>
    </submittedName>
</protein>
<feature type="region of interest" description="Disordered" evidence="14">
    <location>
        <begin position="243"/>
        <end position="315"/>
    </location>
</feature>
<dbReference type="Pfam" id="PF03493">
    <property type="entry name" value="BK_channel_a"/>
    <property type="match status" value="1"/>
</dbReference>
<dbReference type="InterPro" id="IPR001680">
    <property type="entry name" value="WD40_rpt"/>
</dbReference>
<dbReference type="SUPFAM" id="SSF50978">
    <property type="entry name" value="WD40 repeat-like"/>
    <property type="match status" value="1"/>
</dbReference>
<dbReference type="PROSITE" id="PS50082">
    <property type="entry name" value="WD_REPEATS_2"/>
    <property type="match status" value="2"/>
</dbReference>
<feature type="compositionally biased region" description="Polar residues" evidence="14">
    <location>
        <begin position="1097"/>
        <end position="1131"/>
    </location>
</feature>
<dbReference type="SUPFAM" id="SSF81324">
    <property type="entry name" value="Voltage-gated potassium channels"/>
    <property type="match status" value="1"/>
</dbReference>
<keyword evidence="9 15" id="KW-1133">Transmembrane helix</keyword>
<accession>A0A9W8ASH9</accession>
<comment type="caution">
    <text evidence="18">The sequence shown here is derived from an EMBL/GenBank/DDBJ whole genome shotgun (WGS) entry which is preliminary data.</text>
</comment>
<keyword evidence="6" id="KW-0677">Repeat</keyword>
<gene>
    <name evidence="18" type="ORF">IWQ62_003084</name>
</gene>
<keyword evidence="4 13" id="KW-0853">WD repeat</keyword>